<organism evidence="1 2">
    <name type="scientific">Thalassotalea eurytherma</name>
    <dbReference type="NCBI Taxonomy" id="1144278"/>
    <lineage>
        <taxon>Bacteria</taxon>
        <taxon>Pseudomonadati</taxon>
        <taxon>Pseudomonadota</taxon>
        <taxon>Gammaproteobacteria</taxon>
        <taxon>Alteromonadales</taxon>
        <taxon>Colwelliaceae</taxon>
        <taxon>Thalassotalea</taxon>
    </lineage>
</organism>
<comment type="caution">
    <text evidence="1">The sequence shown here is derived from an EMBL/GenBank/DDBJ whole genome shotgun (WGS) entry which is preliminary data.</text>
</comment>
<reference evidence="1 2" key="1">
    <citation type="submission" date="2023-03" db="EMBL/GenBank/DDBJ databases">
        <title>Draft genome sequence of Thalassotalea eurytherma JCM 18482T.</title>
        <authorList>
            <person name="Sawabe T."/>
        </authorList>
    </citation>
    <scope>NUCLEOTIDE SEQUENCE [LARGE SCALE GENOMIC DNA]</scope>
    <source>
        <strain evidence="1 2">JCM 18482</strain>
    </source>
</reference>
<proteinExistence type="predicted"/>
<accession>A0ABQ6H594</accession>
<name>A0ABQ6H594_9GAMM</name>
<sequence length="47" mass="5278">MIFDTYLNTYAEVTPVNSVLMDIYSLFTKLAQLAGNNGELHNKKALD</sequence>
<dbReference type="Proteomes" id="UP001157133">
    <property type="component" value="Unassembled WGS sequence"/>
</dbReference>
<evidence type="ECO:0000313" key="2">
    <source>
        <dbReference type="Proteomes" id="UP001157133"/>
    </source>
</evidence>
<keyword evidence="2" id="KW-1185">Reference proteome</keyword>
<gene>
    <name evidence="1" type="ORF">theurythT_27770</name>
</gene>
<protein>
    <submittedName>
        <fullName evidence="1">Uncharacterized protein</fullName>
    </submittedName>
</protein>
<evidence type="ECO:0000313" key="1">
    <source>
        <dbReference type="EMBL" id="GLX83325.1"/>
    </source>
</evidence>
<dbReference type="EMBL" id="BSSU01000014">
    <property type="protein sequence ID" value="GLX83325.1"/>
    <property type="molecule type" value="Genomic_DNA"/>
</dbReference>